<evidence type="ECO:0000256" key="1">
    <source>
        <dbReference type="SAM" id="MobiDB-lite"/>
    </source>
</evidence>
<feature type="compositionally biased region" description="Basic and acidic residues" evidence="1">
    <location>
        <begin position="31"/>
        <end position="54"/>
    </location>
</feature>
<accession>A0A2D4NJZ3</accession>
<dbReference type="EMBL" id="IACM01182020">
    <property type="protein sequence ID" value="LAB45409.1"/>
    <property type="molecule type" value="Transcribed_RNA"/>
</dbReference>
<reference evidence="2" key="1">
    <citation type="submission" date="2017-07" db="EMBL/GenBank/DDBJ databases">
        <authorList>
            <person name="Mikheyev A."/>
            <person name="Grau M."/>
        </authorList>
    </citation>
    <scope>NUCLEOTIDE SEQUENCE</scope>
    <source>
        <tissue evidence="2">Venom_gland</tissue>
    </source>
</reference>
<proteinExistence type="predicted"/>
<dbReference type="AlphaFoldDB" id="A0A2D4NJZ3"/>
<sequence length="133" mass="14984">MKSNKQRQAPSLRDLRPPPSVEPGNRKQRGARQERSRDPGERRNKDEKLAEKSLQRSRRGLEASFKQTAAPEKEPSAEEQPESYFLPLVHSTTCLGFHLVTGSILYFSVQPLLWVPPPSRSGFQQGTDAQSSN</sequence>
<organism evidence="2">
    <name type="scientific">Micrurus spixii</name>
    <name type="common">Amazon coral snake</name>
    <dbReference type="NCBI Taxonomy" id="129469"/>
    <lineage>
        <taxon>Eukaryota</taxon>
        <taxon>Metazoa</taxon>
        <taxon>Chordata</taxon>
        <taxon>Craniata</taxon>
        <taxon>Vertebrata</taxon>
        <taxon>Euteleostomi</taxon>
        <taxon>Lepidosauria</taxon>
        <taxon>Squamata</taxon>
        <taxon>Bifurcata</taxon>
        <taxon>Unidentata</taxon>
        <taxon>Episquamata</taxon>
        <taxon>Toxicofera</taxon>
        <taxon>Serpentes</taxon>
        <taxon>Colubroidea</taxon>
        <taxon>Elapidae</taxon>
        <taxon>Elapinae</taxon>
        <taxon>Micrurus</taxon>
    </lineage>
</organism>
<name>A0A2D4NJZ3_9SAUR</name>
<reference evidence="2" key="2">
    <citation type="submission" date="2017-11" db="EMBL/GenBank/DDBJ databases">
        <title>Coralsnake Venomics: Analyses of Venom Gland Transcriptomes and Proteomes of Six Brazilian Taxa.</title>
        <authorList>
            <person name="Aird S.D."/>
            <person name="Jorge da Silva N."/>
            <person name="Qiu L."/>
            <person name="Villar-Briones A."/>
            <person name="Aparecida-Saddi V."/>
            <person name="Campos-Telles M.P."/>
            <person name="Grau M."/>
            <person name="Mikheyev A.S."/>
        </authorList>
    </citation>
    <scope>NUCLEOTIDE SEQUENCE</scope>
    <source>
        <tissue evidence="2">Venom_gland</tissue>
    </source>
</reference>
<evidence type="ECO:0000313" key="2">
    <source>
        <dbReference type="EMBL" id="LAB45409.1"/>
    </source>
</evidence>
<feature type="region of interest" description="Disordered" evidence="1">
    <location>
        <begin position="1"/>
        <end position="81"/>
    </location>
</feature>
<protein>
    <submittedName>
        <fullName evidence="2">Uncharacterized protein</fullName>
    </submittedName>
</protein>
<dbReference type="EMBL" id="IACM01182019">
    <property type="protein sequence ID" value="LAB45406.1"/>
    <property type="molecule type" value="Transcribed_RNA"/>
</dbReference>